<dbReference type="InterPro" id="IPR020557">
    <property type="entry name" value="Fumarate_lyase_CS"/>
</dbReference>
<protein>
    <submittedName>
        <fullName evidence="4">3-carboxy-cis,cis-muconate cycloisomerase</fullName>
    </submittedName>
</protein>
<dbReference type="PRINTS" id="PR00145">
    <property type="entry name" value="ARGSUCLYASE"/>
</dbReference>
<dbReference type="InterPro" id="IPR019468">
    <property type="entry name" value="AdenyloSucc_lyase_C"/>
</dbReference>
<dbReference type="EMBL" id="BAABRP010000035">
    <property type="protein sequence ID" value="GAA5515050.1"/>
    <property type="molecule type" value="Genomic_DNA"/>
</dbReference>
<dbReference type="InterPro" id="IPR000362">
    <property type="entry name" value="Fumarate_lyase_fam"/>
</dbReference>
<evidence type="ECO:0000259" key="3">
    <source>
        <dbReference type="SMART" id="SM00998"/>
    </source>
</evidence>
<evidence type="ECO:0000256" key="2">
    <source>
        <dbReference type="SAM" id="MobiDB-lite"/>
    </source>
</evidence>
<dbReference type="SUPFAM" id="SSF48557">
    <property type="entry name" value="L-aspartase-like"/>
    <property type="match status" value="1"/>
</dbReference>
<dbReference type="Gene3D" id="1.10.40.30">
    <property type="entry name" value="Fumarase/aspartase (C-terminal domain)"/>
    <property type="match status" value="1"/>
</dbReference>
<sequence length="462" mass="49024">MPLTPADSALFGTLFSQPEVAALFSDEAYVRRLLEVEGALAAVQGRLGIIPPESAGAILQLTRTFSPDLGQLREGLLTDGVPVSALLGQLRPALPAPARDHLHFGATTQDIVDTASVLAAREALGVLRRELLAVGDRLAELSQAHAGTLMPGRTHSQQALPVTFGLKAAGWLTPITRHLERLRELEGRLYVVSFGGAAGTLAALEDRGLDVAEALAAELGLSAPPTPWHTQRDTILELAAWLTGVGTSLGKLAQDMILLAQSEVGEVREGGGGGGSSTMPQKQNPITSEVILAAASTNAGLLAAVARSGVQEHERGTHGWQVEWLTVPQMLGLTGAALAHTRRLLGALEVQAQRMRENVQASHGLMLAEALSFALTAVLPREEAKALIRDAVPQALAGKGHLVELVREQLGHLGDRVDWAALTEERTLGATAPLISRAVEQYHGTRLHRPTHRQRTPPEENS</sequence>
<dbReference type="Proteomes" id="UP001401887">
    <property type="component" value="Unassembled WGS sequence"/>
</dbReference>
<proteinExistence type="inferred from homology"/>
<gene>
    <name evidence="4" type="primary">pcaB</name>
    <name evidence="4" type="ORF">Dcar01_03814</name>
</gene>
<dbReference type="InterPro" id="IPR012789">
    <property type="entry name" value="Protocat_PcaB-like"/>
</dbReference>
<comment type="caution">
    <text evidence="4">The sequence shown here is derived from an EMBL/GenBank/DDBJ whole genome shotgun (WGS) entry which is preliminary data.</text>
</comment>
<dbReference type="SMART" id="SM00998">
    <property type="entry name" value="ADSL_C"/>
    <property type="match status" value="1"/>
</dbReference>
<dbReference type="Gene3D" id="1.20.200.10">
    <property type="entry name" value="Fumarase/aspartase (Central domain)"/>
    <property type="match status" value="1"/>
</dbReference>
<dbReference type="Pfam" id="PF00206">
    <property type="entry name" value="Lyase_1"/>
    <property type="match status" value="1"/>
</dbReference>
<keyword evidence="5" id="KW-1185">Reference proteome</keyword>
<organism evidence="4 5">
    <name type="scientific">Deinococcus carri</name>
    <dbReference type="NCBI Taxonomy" id="1211323"/>
    <lineage>
        <taxon>Bacteria</taxon>
        <taxon>Thermotogati</taxon>
        <taxon>Deinococcota</taxon>
        <taxon>Deinococci</taxon>
        <taxon>Deinococcales</taxon>
        <taxon>Deinococcaceae</taxon>
        <taxon>Deinococcus</taxon>
    </lineage>
</organism>
<feature type="region of interest" description="Disordered" evidence="2">
    <location>
        <begin position="442"/>
        <end position="462"/>
    </location>
</feature>
<dbReference type="CDD" id="cd01597">
    <property type="entry name" value="pCLME"/>
    <property type="match status" value="1"/>
</dbReference>
<reference evidence="4 5" key="1">
    <citation type="submission" date="2024-02" db="EMBL/GenBank/DDBJ databases">
        <title>Deinococcus carri NBRC 110142.</title>
        <authorList>
            <person name="Ichikawa N."/>
            <person name="Katano-Makiyama Y."/>
            <person name="Hidaka K."/>
        </authorList>
    </citation>
    <scope>NUCLEOTIDE SEQUENCE [LARGE SCALE GENOMIC DNA]</scope>
    <source>
        <strain evidence="4 5">NBRC 110142</strain>
    </source>
</reference>
<comment type="similarity">
    <text evidence="1">Belongs to the class-II fumarase/aspartase family.</text>
</comment>
<evidence type="ECO:0000313" key="4">
    <source>
        <dbReference type="EMBL" id="GAA5515050.1"/>
    </source>
</evidence>
<evidence type="ECO:0000256" key="1">
    <source>
        <dbReference type="ARBA" id="ARBA00034772"/>
    </source>
</evidence>
<dbReference type="PROSITE" id="PS00163">
    <property type="entry name" value="FUMARATE_LYASES"/>
    <property type="match status" value="1"/>
</dbReference>
<dbReference type="PANTHER" id="PTHR43172:SF2">
    <property type="entry name" value="ADENYLOSUCCINATE LYASE C-TERMINAL DOMAIN-CONTAINING PROTEIN"/>
    <property type="match status" value="1"/>
</dbReference>
<evidence type="ECO:0000313" key="5">
    <source>
        <dbReference type="Proteomes" id="UP001401887"/>
    </source>
</evidence>
<dbReference type="InterPro" id="IPR022761">
    <property type="entry name" value="Fumarate_lyase_N"/>
</dbReference>
<dbReference type="PRINTS" id="PR00149">
    <property type="entry name" value="FUMRATELYASE"/>
</dbReference>
<name>A0ABP9WEA1_9DEIO</name>
<dbReference type="NCBIfam" id="TIGR02426">
    <property type="entry name" value="protocat_pcaB"/>
    <property type="match status" value="1"/>
</dbReference>
<feature type="domain" description="Adenylosuccinate lyase C-terminal" evidence="3">
    <location>
        <begin position="363"/>
        <end position="421"/>
    </location>
</feature>
<accession>A0ABP9WEA1</accession>
<dbReference type="PANTHER" id="PTHR43172">
    <property type="entry name" value="ADENYLOSUCCINATE LYASE"/>
    <property type="match status" value="1"/>
</dbReference>
<dbReference type="RefSeq" id="WP_345468463.1">
    <property type="nucleotide sequence ID" value="NZ_BAABRP010000035.1"/>
</dbReference>
<dbReference type="InterPro" id="IPR008948">
    <property type="entry name" value="L-Aspartase-like"/>
</dbReference>
<feature type="compositionally biased region" description="Basic residues" evidence="2">
    <location>
        <begin position="445"/>
        <end position="455"/>
    </location>
</feature>